<gene>
    <name evidence="5" type="ORF">K6Y31_08275</name>
</gene>
<evidence type="ECO:0000256" key="2">
    <source>
        <dbReference type="ARBA" id="ARBA00034247"/>
    </source>
</evidence>
<name>A0ABS8W969_9GAMM</name>
<evidence type="ECO:0000256" key="3">
    <source>
        <dbReference type="SAM" id="Phobius"/>
    </source>
</evidence>
<dbReference type="RefSeq" id="WP_233052330.1">
    <property type="nucleotide sequence ID" value="NZ_JAIMJA010000007.1"/>
</dbReference>
<dbReference type="Pfam" id="PF13426">
    <property type="entry name" value="PAS_9"/>
    <property type="match status" value="1"/>
</dbReference>
<evidence type="ECO:0000313" key="6">
    <source>
        <dbReference type="Proteomes" id="UP001201273"/>
    </source>
</evidence>
<comment type="caution">
    <text evidence="5">The sequence shown here is derived from an EMBL/GenBank/DDBJ whole genome shotgun (WGS) entry which is preliminary data.</text>
</comment>
<sequence length="496" mass="55935">MLTQRKSMKVIAITLSFIAFLMASFYTLFNNIQTAQTTWKNYIHLEMDKSHYLNQAIIISGYGGFIHNFKNAVIRRDYSYLEKAEPQIQDTINALDRYLSLTPEHINPVLDIQYVISEYQAKLPVLKQMIASGASVAEIDKSVRVDDTRAIAAFREILHSSKEHPLAMLQKTEQSYSSTTSKLVVILNFLIIVSSIAIAFIYYLYKKLAIKMTERELIIKCAPNAILSANENGIITTANHEAMKLFGFNETGINKISVDDLVPSNVKSKHQALRNEFQQSDRIKPMSQRNAIFHGKKLSGDLFPAKIAIATYSIDNKKHSIVIINDLTEELKHKNEATIDPLTQLANRRAINQHMGQALAQVKRHHIALSICLFDIDHFKSVNDQHGHLAGDEVLQQVARVMQENIREVDFIGRWGGEEFIAILTGTGKQGALEFAEKIRNEIKLQSQTKRFPVAITISAGVTLCDGNQDIKTALNNADKALYRSKHNGRNRVSMV</sequence>
<evidence type="ECO:0000259" key="4">
    <source>
        <dbReference type="PROSITE" id="PS50887"/>
    </source>
</evidence>
<dbReference type="PANTHER" id="PTHR45138">
    <property type="entry name" value="REGULATORY COMPONENTS OF SENSORY TRANSDUCTION SYSTEM"/>
    <property type="match status" value="1"/>
</dbReference>
<dbReference type="CDD" id="cd00130">
    <property type="entry name" value="PAS"/>
    <property type="match status" value="1"/>
</dbReference>
<dbReference type="Gene3D" id="3.30.450.20">
    <property type="entry name" value="PAS domain"/>
    <property type="match status" value="1"/>
</dbReference>
<dbReference type="NCBIfam" id="TIGR00229">
    <property type="entry name" value="sensory_box"/>
    <property type="match status" value="1"/>
</dbReference>
<organism evidence="5 6">
    <name type="scientific">Motilimonas cestriensis</name>
    <dbReference type="NCBI Taxonomy" id="2742685"/>
    <lineage>
        <taxon>Bacteria</taxon>
        <taxon>Pseudomonadati</taxon>
        <taxon>Pseudomonadota</taxon>
        <taxon>Gammaproteobacteria</taxon>
        <taxon>Alteromonadales</taxon>
        <taxon>Alteromonadales genera incertae sedis</taxon>
        <taxon>Motilimonas</taxon>
    </lineage>
</organism>
<dbReference type="Proteomes" id="UP001201273">
    <property type="component" value="Unassembled WGS sequence"/>
</dbReference>
<dbReference type="EMBL" id="JAIMJA010000007">
    <property type="protein sequence ID" value="MCE2594810.1"/>
    <property type="molecule type" value="Genomic_DNA"/>
</dbReference>
<dbReference type="Pfam" id="PF00990">
    <property type="entry name" value="GGDEF"/>
    <property type="match status" value="1"/>
</dbReference>
<dbReference type="InterPro" id="IPR043128">
    <property type="entry name" value="Rev_trsase/Diguanyl_cyclase"/>
</dbReference>
<feature type="transmembrane region" description="Helical" evidence="3">
    <location>
        <begin position="183"/>
        <end position="205"/>
    </location>
</feature>
<evidence type="ECO:0000313" key="5">
    <source>
        <dbReference type="EMBL" id="MCE2594810.1"/>
    </source>
</evidence>
<dbReference type="InterPro" id="IPR035965">
    <property type="entry name" value="PAS-like_dom_sf"/>
</dbReference>
<dbReference type="SUPFAM" id="SSF55785">
    <property type="entry name" value="PYP-like sensor domain (PAS domain)"/>
    <property type="match status" value="1"/>
</dbReference>
<dbReference type="SUPFAM" id="SSF55073">
    <property type="entry name" value="Nucleotide cyclase"/>
    <property type="match status" value="1"/>
</dbReference>
<evidence type="ECO:0000256" key="1">
    <source>
        <dbReference type="ARBA" id="ARBA00012528"/>
    </source>
</evidence>
<keyword evidence="3" id="KW-0812">Transmembrane</keyword>
<comment type="catalytic activity">
    <reaction evidence="2">
        <text>2 GTP = 3',3'-c-di-GMP + 2 diphosphate</text>
        <dbReference type="Rhea" id="RHEA:24898"/>
        <dbReference type="ChEBI" id="CHEBI:33019"/>
        <dbReference type="ChEBI" id="CHEBI:37565"/>
        <dbReference type="ChEBI" id="CHEBI:58805"/>
        <dbReference type="EC" id="2.7.7.65"/>
    </reaction>
</comment>
<accession>A0ABS8W969</accession>
<dbReference type="InterPro" id="IPR050469">
    <property type="entry name" value="Diguanylate_Cyclase"/>
</dbReference>
<dbReference type="PANTHER" id="PTHR45138:SF9">
    <property type="entry name" value="DIGUANYLATE CYCLASE DGCM-RELATED"/>
    <property type="match status" value="1"/>
</dbReference>
<dbReference type="InterPro" id="IPR000160">
    <property type="entry name" value="GGDEF_dom"/>
</dbReference>
<protein>
    <recommendedName>
        <fullName evidence="1">diguanylate cyclase</fullName>
        <ecNumber evidence="1">2.7.7.65</ecNumber>
    </recommendedName>
</protein>
<reference evidence="5 6" key="1">
    <citation type="journal article" date="2022" name="Environ. Microbiol. Rep.">
        <title>Eco-phylogenetic analyses reveal divergent evolution of vitamin B12 metabolism in the marine bacterial family 'Psychromonadaceae'.</title>
        <authorList>
            <person name="Jin X."/>
            <person name="Yang Y."/>
            <person name="Cao H."/>
            <person name="Gao B."/>
            <person name="Zhao Z."/>
        </authorList>
    </citation>
    <scope>NUCLEOTIDE SEQUENCE [LARGE SCALE GENOMIC DNA]</scope>
    <source>
        <strain evidence="5 6">MKS20</strain>
    </source>
</reference>
<dbReference type="CDD" id="cd01949">
    <property type="entry name" value="GGDEF"/>
    <property type="match status" value="1"/>
</dbReference>
<dbReference type="NCBIfam" id="TIGR00254">
    <property type="entry name" value="GGDEF"/>
    <property type="match status" value="1"/>
</dbReference>
<proteinExistence type="predicted"/>
<feature type="domain" description="GGDEF" evidence="4">
    <location>
        <begin position="367"/>
        <end position="496"/>
    </location>
</feature>
<dbReference type="InterPro" id="IPR000014">
    <property type="entry name" value="PAS"/>
</dbReference>
<keyword evidence="6" id="KW-1185">Reference proteome</keyword>
<dbReference type="PROSITE" id="PS50887">
    <property type="entry name" value="GGDEF"/>
    <property type="match status" value="1"/>
</dbReference>
<dbReference type="InterPro" id="IPR029787">
    <property type="entry name" value="Nucleotide_cyclase"/>
</dbReference>
<dbReference type="SMART" id="SM00267">
    <property type="entry name" value="GGDEF"/>
    <property type="match status" value="1"/>
</dbReference>
<dbReference type="Gene3D" id="3.30.70.270">
    <property type="match status" value="1"/>
</dbReference>
<dbReference type="EC" id="2.7.7.65" evidence="1"/>
<keyword evidence="3" id="KW-1133">Transmembrane helix</keyword>
<keyword evidence="3" id="KW-0472">Membrane</keyword>